<dbReference type="OrthoDB" id="5635115at2"/>
<name>A0A378I5I1_9GAMM</name>
<evidence type="ECO:0000256" key="1">
    <source>
        <dbReference type="SAM" id="MobiDB-lite"/>
    </source>
</evidence>
<organism evidence="2 3">
    <name type="scientific">Legionella beliardensis</name>
    <dbReference type="NCBI Taxonomy" id="91822"/>
    <lineage>
        <taxon>Bacteria</taxon>
        <taxon>Pseudomonadati</taxon>
        <taxon>Pseudomonadota</taxon>
        <taxon>Gammaproteobacteria</taxon>
        <taxon>Legionellales</taxon>
        <taxon>Legionellaceae</taxon>
        <taxon>Legionella</taxon>
    </lineage>
</organism>
<dbReference type="PANTHER" id="PTHR31649:SF1">
    <property type="entry name" value="FARNESOIC ACID O-METHYL TRANSFERASE DOMAIN-CONTAINING PROTEIN"/>
    <property type="match status" value="1"/>
</dbReference>
<accession>A0A378I5I1</accession>
<reference evidence="2 3" key="1">
    <citation type="submission" date="2018-06" db="EMBL/GenBank/DDBJ databases">
        <authorList>
            <consortium name="Pathogen Informatics"/>
            <person name="Doyle S."/>
        </authorList>
    </citation>
    <scope>NUCLEOTIDE SEQUENCE [LARGE SCALE GENOMIC DNA]</scope>
    <source>
        <strain evidence="2 3">NCTC13315</strain>
    </source>
</reference>
<gene>
    <name evidence="2" type="ORF">NCTC13315_00241</name>
</gene>
<dbReference type="Proteomes" id="UP000254968">
    <property type="component" value="Unassembled WGS sequence"/>
</dbReference>
<protein>
    <submittedName>
        <fullName evidence="2">Protein of uncharacterized function (DUF3421)</fullName>
    </submittedName>
</protein>
<dbReference type="RefSeq" id="WP_115301528.1">
    <property type="nucleotide sequence ID" value="NZ_CAAAHO010000003.1"/>
</dbReference>
<dbReference type="SMART" id="SM00696">
    <property type="entry name" value="DM9"/>
    <property type="match status" value="1"/>
</dbReference>
<dbReference type="EMBL" id="UGNV01000001">
    <property type="protein sequence ID" value="STX27734.1"/>
    <property type="molecule type" value="Genomic_DNA"/>
</dbReference>
<keyword evidence="3" id="KW-1185">Reference proteome</keyword>
<dbReference type="Pfam" id="PF11901">
    <property type="entry name" value="DM9"/>
    <property type="match status" value="1"/>
</dbReference>
<proteinExistence type="predicted"/>
<dbReference type="InterPro" id="IPR006616">
    <property type="entry name" value="DM9_repeat"/>
</dbReference>
<evidence type="ECO:0000313" key="2">
    <source>
        <dbReference type="EMBL" id="STX27734.1"/>
    </source>
</evidence>
<evidence type="ECO:0000313" key="3">
    <source>
        <dbReference type="Proteomes" id="UP000254968"/>
    </source>
</evidence>
<feature type="region of interest" description="Disordered" evidence="1">
    <location>
        <begin position="158"/>
        <end position="178"/>
    </location>
</feature>
<dbReference type="PANTHER" id="PTHR31649">
    <property type="entry name" value="AGAP009604-PA"/>
    <property type="match status" value="1"/>
</dbReference>
<dbReference type="AlphaFoldDB" id="A0A378I5I1"/>
<sequence>MRTLSILLLSVGVQLTWAGPYVHGHVDRSLEQALRTGTDTDGKPLYLCVANIFNSIQPGKTWAGYGRCNVAYGGKEYITSDFKIPPRNLFRNVAWQKNPVAPLKVGREADGKPLFLCQARFRGGKQPGKTWPGYPHCNVSYAGQELILNNFEVLKENNQKPQTHQHHSNNHTHGFAPSKAIVTEYN</sequence>